<reference evidence="1 2" key="1">
    <citation type="journal article" date="2011" name="Stand. Genomic Sci.">
        <title>Complete genome sequence of the gliding freshwater bacterium Fluviicola taffensis type strain (RW262).</title>
        <authorList>
            <person name="Woyke T."/>
            <person name="Chertkov O."/>
            <person name="Lapidus A."/>
            <person name="Nolan M."/>
            <person name="Lucas S."/>
            <person name="Del Rio T.G."/>
            <person name="Tice H."/>
            <person name="Cheng J.F."/>
            <person name="Tapia R."/>
            <person name="Han C."/>
            <person name="Goodwin L."/>
            <person name="Pitluck S."/>
            <person name="Liolios K."/>
            <person name="Pagani I."/>
            <person name="Ivanova N."/>
            <person name="Huntemann M."/>
            <person name="Mavromatis K."/>
            <person name="Mikhailova N."/>
            <person name="Pati A."/>
            <person name="Chen A."/>
            <person name="Palaniappan K."/>
            <person name="Land M."/>
            <person name="Hauser L."/>
            <person name="Brambilla E.M."/>
            <person name="Rohde M."/>
            <person name="Mwirichia R."/>
            <person name="Sikorski J."/>
            <person name="Tindall B.J."/>
            <person name="Goker M."/>
            <person name="Bristow J."/>
            <person name="Eisen J.A."/>
            <person name="Markowitz V."/>
            <person name="Hugenholtz P."/>
            <person name="Klenk H.P."/>
            <person name="Kyrpides N.C."/>
        </authorList>
    </citation>
    <scope>NUCLEOTIDE SEQUENCE [LARGE SCALE GENOMIC DNA]</scope>
    <source>
        <strain evidence="2">DSM 16823 / RW262 / RW262</strain>
    </source>
</reference>
<keyword evidence="2" id="KW-1185">Reference proteome</keyword>
<proteinExistence type="predicted"/>
<dbReference type="HOGENOM" id="CLU_2769811_0_0_10"/>
<accession>F2IJ71</accession>
<dbReference type="RefSeq" id="WP_013687710.1">
    <property type="nucleotide sequence ID" value="NC_015321.1"/>
</dbReference>
<dbReference type="EMBL" id="CP002542">
    <property type="protein sequence ID" value="AEA44941.1"/>
    <property type="molecule type" value="Genomic_DNA"/>
</dbReference>
<name>F2IJ71_FLUTR</name>
<dbReference type="AlphaFoldDB" id="F2IJ71"/>
<evidence type="ECO:0000313" key="1">
    <source>
        <dbReference type="EMBL" id="AEA44941.1"/>
    </source>
</evidence>
<protein>
    <submittedName>
        <fullName evidence="1">Uncharacterized protein</fullName>
    </submittedName>
</protein>
<sequence length="69" mass="7991">MYHINPAVIKTILASMSQNQLAIHMRYIRRQAAISAPGSNRRQMFVSLYQWCVVLQQKGFTSKPKRNRG</sequence>
<evidence type="ECO:0000313" key="2">
    <source>
        <dbReference type="Proteomes" id="UP000007463"/>
    </source>
</evidence>
<dbReference type="KEGG" id="fte:Fluta_2962"/>
<dbReference type="OrthoDB" id="1476822at2"/>
<gene>
    <name evidence="1" type="ordered locus">Fluta_2962</name>
</gene>
<dbReference type="Proteomes" id="UP000007463">
    <property type="component" value="Chromosome"/>
</dbReference>
<organism evidence="1 2">
    <name type="scientific">Fluviicola taffensis (strain DSM 16823 / NCIMB 13979 / RW262)</name>
    <dbReference type="NCBI Taxonomy" id="755732"/>
    <lineage>
        <taxon>Bacteria</taxon>
        <taxon>Pseudomonadati</taxon>
        <taxon>Bacteroidota</taxon>
        <taxon>Flavobacteriia</taxon>
        <taxon>Flavobacteriales</taxon>
        <taxon>Crocinitomicaceae</taxon>
        <taxon>Fluviicola</taxon>
    </lineage>
</organism>
<reference evidence="2" key="2">
    <citation type="submission" date="2011-02" db="EMBL/GenBank/DDBJ databases">
        <title>The complete genome of Fluviicola taffensis DSM 16823.</title>
        <authorList>
            <consortium name="US DOE Joint Genome Institute (JGI-PGF)"/>
            <person name="Lucas S."/>
            <person name="Copeland A."/>
            <person name="Lapidus A."/>
            <person name="Bruce D."/>
            <person name="Goodwin L."/>
            <person name="Pitluck S."/>
            <person name="Kyrpides N."/>
            <person name="Mavromatis K."/>
            <person name="Ivanova N."/>
            <person name="Mikhailova N."/>
            <person name="Pagani I."/>
            <person name="Chertkov O."/>
            <person name="Detter J.C."/>
            <person name="Han C."/>
            <person name="Tapia R."/>
            <person name="Land M."/>
            <person name="Hauser L."/>
            <person name="Markowitz V."/>
            <person name="Cheng J.-F."/>
            <person name="Hugenholtz P."/>
            <person name="Woyke T."/>
            <person name="Wu D."/>
            <person name="Tindall B."/>
            <person name="Pomrenke H.G."/>
            <person name="Brambilla E."/>
            <person name="Klenk H.-P."/>
            <person name="Eisen J.A."/>
        </authorList>
    </citation>
    <scope>NUCLEOTIDE SEQUENCE [LARGE SCALE GENOMIC DNA]</scope>
    <source>
        <strain evidence="2">DSM 16823 / RW262 / RW262</strain>
    </source>
</reference>